<dbReference type="PRINTS" id="PR00834">
    <property type="entry name" value="PROTEASES2C"/>
</dbReference>
<keyword evidence="2" id="KW-0645">Protease</keyword>
<accession>A0A0F9G221</accession>
<evidence type="ECO:0008006" key="6">
    <source>
        <dbReference type="Google" id="ProtNLM"/>
    </source>
</evidence>
<comment type="similarity">
    <text evidence="1">Belongs to the peptidase S1C family.</text>
</comment>
<organism evidence="5">
    <name type="scientific">marine sediment metagenome</name>
    <dbReference type="NCBI Taxonomy" id="412755"/>
    <lineage>
        <taxon>unclassified sequences</taxon>
        <taxon>metagenomes</taxon>
        <taxon>ecological metagenomes</taxon>
    </lineage>
</organism>
<keyword evidence="4" id="KW-0472">Membrane</keyword>
<evidence type="ECO:0000313" key="5">
    <source>
        <dbReference type="EMBL" id="KKL92718.1"/>
    </source>
</evidence>
<dbReference type="Pfam" id="PF13365">
    <property type="entry name" value="Trypsin_2"/>
    <property type="match status" value="1"/>
</dbReference>
<feature type="non-terminal residue" evidence="5">
    <location>
        <position position="229"/>
    </location>
</feature>
<dbReference type="SUPFAM" id="SSF50494">
    <property type="entry name" value="Trypsin-like serine proteases"/>
    <property type="match status" value="1"/>
</dbReference>
<evidence type="ECO:0000256" key="4">
    <source>
        <dbReference type="SAM" id="Phobius"/>
    </source>
</evidence>
<dbReference type="GO" id="GO:0006508">
    <property type="term" value="P:proteolysis"/>
    <property type="evidence" value="ECO:0007669"/>
    <property type="project" value="UniProtKB-KW"/>
</dbReference>
<dbReference type="PANTHER" id="PTHR43343">
    <property type="entry name" value="PEPTIDASE S12"/>
    <property type="match status" value="1"/>
</dbReference>
<dbReference type="InterPro" id="IPR001940">
    <property type="entry name" value="Peptidase_S1C"/>
</dbReference>
<sequence length="229" mass="24717">MKKLKRAAQVAVIVAVVVVLGFFAAKGVFFWADRLISTPVSTQSIVFTDLIQISLKGVVHLQAPSWQGSGFVVGPRLIATAQHCVKDVEDFLLTTWDGHKVRATRAISDKDHDLALIRIDDLTCTAKDCELAVETDNSRFNIKLSSHQVVLTPLPLGSIKDCVLGQNVYVIGSPYGKMNFNSLTTGSISGVNRDWSPLGENYGWNVAFTVDSAGHPGNSGCPVFTTDGV</sequence>
<keyword evidence="4" id="KW-0812">Transmembrane</keyword>
<evidence type="ECO:0000256" key="3">
    <source>
        <dbReference type="ARBA" id="ARBA00022801"/>
    </source>
</evidence>
<proteinExistence type="inferred from homology"/>
<reference evidence="5" key="1">
    <citation type="journal article" date="2015" name="Nature">
        <title>Complex archaea that bridge the gap between prokaryotes and eukaryotes.</title>
        <authorList>
            <person name="Spang A."/>
            <person name="Saw J.H."/>
            <person name="Jorgensen S.L."/>
            <person name="Zaremba-Niedzwiedzka K."/>
            <person name="Martijn J."/>
            <person name="Lind A.E."/>
            <person name="van Eijk R."/>
            <person name="Schleper C."/>
            <person name="Guy L."/>
            <person name="Ettema T.J."/>
        </authorList>
    </citation>
    <scope>NUCLEOTIDE SEQUENCE</scope>
</reference>
<dbReference type="EMBL" id="LAZR01019390">
    <property type="protein sequence ID" value="KKL92718.1"/>
    <property type="molecule type" value="Genomic_DNA"/>
</dbReference>
<keyword evidence="3" id="KW-0378">Hydrolase</keyword>
<dbReference type="InterPro" id="IPR043504">
    <property type="entry name" value="Peptidase_S1_PA_chymotrypsin"/>
</dbReference>
<dbReference type="PANTHER" id="PTHR43343:SF3">
    <property type="entry name" value="PROTEASE DO-LIKE 8, CHLOROPLASTIC"/>
    <property type="match status" value="1"/>
</dbReference>
<keyword evidence="4" id="KW-1133">Transmembrane helix</keyword>
<gene>
    <name evidence="5" type="ORF">LCGC14_1881870</name>
</gene>
<evidence type="ECO:0000256" key="2">
    <source>
        <dbReference type="ARBA" id="ARBA00022670"/>
    </source>
</evidence>
<evidence type="ECO:0000256" key="1">
    <source>
        <dbReference type="ARBA" id="ARBA00010541"/>
    </source>
</evidence>
<protein>
    <recommendedName>
        <fullName evidence="6">Peptidase S1 domain-containing protein</fullName>
    </recommendedName>
</protein>
<dbReference type="GO" id="GO:0004252">
    <property type="term" value="F:serine-type endopeptidase activity"/>
    <property type="evidence" value="ECO:0007669"/>
    <property type="project" value="InterPro"/>
</dbReference>
<name>A0A0F9G221_9ZZZZ</name>
<dbReference type="InterPro" id="IPR051201">
    <property type="entry name" value="Chloro_Bact_Ser_Proteases"/>
</dbReference>
<comment type="caution">
    <text evidence="5">The sequence shown here is derived from an EMBL/GenBank/DDBJ whole genome shotgun (WGS) entry which is preliminary data.</text>
</comment>
<feature type="transmembrane region" description="Helical" evidence="4">
    <location>
        <begin position="12"/>
        <end position="32"/>
    </location>
</feature>
<dbReference type="InterPro" id="IPR009003">
    <property type="entry name" value="Peptidase_S1_PA"/>
</dbReference>
<dbReference type="Gene3D" id="2.40.10.10">
    <property type="entry name" value="Trypsin-like serine proteases"/>
    <property type="match status" value="2"/>
</dbReference>
<dbReference type="AlphaFoldDB" id="A0A0F9G221"/>